<reference evidence="2 3" key="1">
    <citation type="submission" date="2019-05" db="EMBL/GenBank/DDBJ databases">
        <title>Another draft genome of Portunus trituberculatus and its Hox gene families provides insights of decapod evolution.</title>
        <authorList>
            <person name="Jeong J.-H."/>
            <person name="Song I."/>
            <person name="Kim S."/>
            <person name="Choi T."/>
            <person name="Kim D."/>
            <person name="Ryu S."/>
            <person name="Kim W."/>
        </authorList>
    </citation>
    <scope>NUCLEOTIDE SEQUENCE [LARGE SCALE GENOMIC DNA]</scope>
    <source>
        <tissue evidence="2">Muscle</tissue>
    </source>
</reference>
<evidence type="ECO:0000313" key="3">
    <source>
        <dbReference type="Proteomes" id="UP000324222"/>
    </source>
</evidence>
<comment type="caution">
    <text evidence="2">The sequence shown here is derived from an EMBL/GenBank/DDBJ whole genome shotgun (WGS) entry which is preliminary data.</text>
</comment>
<feature type="region of interest" description="Disordered" evidence="1">
    <location>
        <begin position="91"/>
        <end position="119"/>
    </location>
</feature>
<dbReference type="Proteomes" id="UP000324222">
    <property type="component" value="Unassembled WGS sequence"/>
</dbReference>
<proteinExistence type="predicted"/>
<gene>
    <name evidence="2" type="ORF">E2C01_056747</name>
</gene>
<dbReference type="AlphaFoldDB" id="A0A5B7H0F8"/>
<protein>
    <submittedName>
        <fullName evidence="2">Uncharacterized protein</fullName>
    </submittedName>
</protein>
<evidence type="ECO:0000313" key="2">
    <source>
        <dbReference type="EMBL" id="MPC62658.1"/>
    </source>
</evidence>
<name>A0A5B7H0F8_PORTR</name>
<evidence type="ECO:0000256" key="1">
    <source>
        <dbReference type="SAM" id="MobiDB-lite"/>
    </source>
</evidence>
<keyword evidence="3" id="KW-1185">Reference proteome</keyword>
<organism evidence="2 3">
    <name type="scientific">Portunus trituberculatus</name>
    <name type="common">Swimming crab</name>
    <name type="synonym">Neptunus trituberculatus</name>
    <dbReference type="NCBI Taxonomy" id="210409"/>
    <lineage>
        <taxon>Eukaryota</taxon>
        <taxon>Metazoa</taxon>
        <taxon>Ecdysozoa</taxon>
        <taxon>Arthropoda</taxon>
        <taxon>Crustacea</taxon>
        <taxon>Multicrustacea</taxon>
        <taxon>Malacostraca</taxon>
        <taxon>Eumalacostraca</taxon>
        <taxon>Eucarida</taxon>
        <taxon>Decapoda</taxon>
        <taxon>Pleocyemata</taxon>
        <taxon>Brachyura</taxon>
        <taxon>Eubrachyura</taxon>
        <taxon>Portunoidea</taxon>
        <taxon>Portunidae</taxon>
        <taxon>Portuninae</taxon>
        <taxon>Portunus</taxon>
    </lineage>
</organism>
<dbReference type="EMBL" id="VSRR010019920">
    <property type="protein sequence ID" value="MPC62658.1"/>
    <property type="molecule type" value="Genomic_DNA"/>
</dbReference>
<sequence>MEEGLPGCQVAFARPSRHPDSQIFMKQQCVGVGSPSSHHAEGESVTVTVQTFALPENKDIIRAFPWPPPLSSPTGGVTVVTATPDLVTWRPGDSLLHKKSSVPTARGGKSVEGATTPTR</sequence>
<accession>A0A5B7H0F8</accession>